<keyword evidence="2" id="KW-1185">Reference proteome</keyword>
<sequence>MDIYKRRFKYLYLKKSLPISTFYKSKKKNERLIKLSNFETKKIHGNIKLQPFAPKDSTYTTRPCAQLVENEEFNNDNSWVDLPYSSTKVDENEVVIESDENEMVTVINQKENYSEIYDLNRNTNESSQMQIDYKLSIRDQLIRIFQKNPHLIRYKYSGINDDKIKDIYDGQIYQDIVQNEISKFYTFTLNTDGVQLCNKSKMSIWPIILVSNELPIGERFRFDNIIIAGLSVSNGKPALGFLFNQIKNELKALEEGVYLFQDIYIKVHFYLMASVFDKPARCSFLGMVSSTGYHSCYKCLQKGKRVAQGIFYEIMDIEYYNNLIYLVIVLEFFYSENLLKSDLGKVQNIIREFLKDLEKLYVPSIIKSGFHELCHYVDIVSKFGPNQLKTIDFVIYNGILFTNKYKISRLYDYAIFDKKKNYMD</sequence>
<dbReference type="Pfam" id="PF06869">
    <property type="entry name" value="DUF1258"/>
    <property type="match status" value="1"/>
</dbReference>
<dbReference type="Proteomes" id="UP000663879">
    <property type="component" value="Unassembled WGS sequence"/>
</dbReference>
<name>A0A813Y941_9BILA</name>
<accession>A0A813Y941</accession>
<dbReference type="AlphaFoldDB" id="A0A813Y941"/>
<organism evidence="1 2">
    <name type="scientific">Brachionus calyciflorus</name>
    <dbReference type="NCBI Taxonomy" id="104777"/>
    <lineage>
        <taxon>Eukaryota</taxon>
        <taxon>Metazoa</taxon>
        <taxon>Spiralia</taxon>
        <taxon>Gnathifera</taxon>
        <taxon>Rotifera</taxon>
        <taxon>Eurotatoria</taxon>
        <taxon>Monogononta</taxon>
        <taxon>Pseudotrocha</taxon>
        <taxon>Ploima</taxon>
        <taxon>Brachionidae</taxon>
        <taxon>Brachionus</taxon>
    </lineage>
</organism>
<protein>
    <submittedName>
        <fullName evidence="1">Uncharacterized protein</fullName>
    </submittedName>
</protein>
<dbReference type="InterPro" id="IPR009667">
    <property type="entry name" value="DUF1258"/>
</dbReference>
<evidence type="ECO:0000313" key="1">
    <source>
        <dbReference type="EMBL" id="CAF0880840.1"/>
    </source>
</evidence>
<gene>
    <name evidence="1" type="ORF">OXX778_LOCUS10405</name>
</gene>
<dbReference type="EMBL" id="CAJNOC010001644">
    <property type="protein sequence ID" value="CAF0880840.1"/>
    <property type="molecule type" value="Genomic_DNA"/>
</dbReference>
<reference evidence="1" key="1">
    <citation type="submission" date="2021-02" db="EMBL/GenBank/DDBJ databases">
        <authorList>
            <person name="Nowell W R."/>
        </authorList>
    </citation>
    <scope>NUCLEOTIDE SEQUENCE</scope>
    <source>
        <strain evidence="1">Ploen Becks lab</strain>
    </source>
</reference>
<dbReference type="OrthoDB" id="7681515at2759"/>
<comment type="caution">
    <text evidence="1">The sequence shown here is derived from an EMBL/GenBank/DDBJ whole genome shotgun (WGS) entry which is preliminary data.</text>
</comment>
<proteinExistence type="predicted"/>
<evidence type="ECO:0000313" key="2">
    <source>
        <dbReference type="Proteomes" id="UP000663879"/>
    </source>
</evidence>